<protein>
    <submittedName>
        <fullName evidence="2">Uncharacterized protein</fullName>
    </submittedName>
</protein>
<dbReference type="Proteomes" id="UP000005237">
    <property type="component" value="Unassembled WGS sequence"/>
</dbReference>
<proteinExistence type="predicted"/>
<accession>A0A8R1IBX3</accession>
<evidence type="ECO:0000256" key="1">
    <source>
        <dbReference type="SAM" id="MobiDB-lite"/>
    </source>
</evidence>
<reference evidence="3" key="1">
    <citation type="submission" date="2010-08" db="EMBL/GenBank/DDBJ databases">
        <authorList>
            <consortium name="Caenorhabditis japonica Sequencing Consortium"/>
            <person name="Wilson R.K."/>
        </authorList>
    </citation>
    <scope>NUCLEOTIDE SEQUENCE [LARGE SCALE GENOMIC DNA]</scope>
    <source>
        <strain evidence="3">DF5081</strain>
    </source>
</reference>
<dbReference type="AlphaFoldDB" id="A0A8R1IBX3"/>
<keyword evidence="3" id="KW-1185">Reference proteome</keyword>
<evidence type="ECO:0000313" key="3">
    <source>
        <dbReference type="Proteomes" id="UP000005237"/>
    </source>
</evidence>
<name>A0A8R1IBX3_CAEJA</name>
<dbReference type="EnsemblMetazoa" id="CJA20245.1">
    <property type="protein sequence ID" value="CJA20245.1"/>
    <property type="gene ID" value="WBGene00175817"/>
</dbReference>
<sequence length="66" mass="7909">MSRIRTVFFPNGYVSKVLYNNKVRKTMNRALPEYSENHDESKKRKMTFAKGRLLKSSDREEVKNRQ</sequence>
<organism evidence="2 3">
    <name type="scientific">Caenorhabditis japonica</name>
    <dbReference type="NCBI Taxonomy" id="281687"/>
    <lineage>
        <taxon>Eukaryota</taxon>
        <taxon>Metazoa</taxon>
        <taxon>Ecdysozoa</taxon>
        <taxon>Nematoda</taxon>
        <taxon>Chromadorea</taxon>
        <taxon>Rhabditida</taxon>
        <taxon>Rhabditina</taxon>
        <taxon>Rhabditomorpha</taxon>
        <taxon>Rhabditoidea</taxon>
        <taxon>Rhabditidae</taxon>
        <taxon>Peloderinae</taxon>
        <taxon>Caenorhabditis</taxon>
    </lineage>
</organism>
<evidence type="ECO:0000313" key="2">
    <source>
        <dbReference type="EnsemblMetazoa" id="CJA20245.1"/>
    </source>
</evidence>
<reference evidence="2" key="2">
    <citation type="submission" date="2022-06" db="UniProtKB">
        <authorList>
            <consortium name="EnsemblMetazoa"/>
        </authorList>
    </citation>
    <scope>IDENTIFICATION</scope>
    <source>
        <strain evidence="2">DF5081</strain>
    </source>
</reference>
<feature type="region of interest" description="Disordered" evidence="1">
    <location>
        <begin position="32"/>
        <end position="66"/>
    </location>
</feature>
<feature type="compositionally biased region" description="Basic and acidic residues" evidence="1">
    <location>
        <begin position="55"/>
        <end position="66"/>
    </location>
</feature>